<dbReference type="PANTHER" id="PTHR34703:SF1">
    <property type="entry name" value="ANTIPORTER SUBUNIT MNHG2-RELATED"/>
    <property type="match status" value="1"/>
</dbReference>
<gene>
    <name evidence="2" type="ORF">SAMN05660691_02020</name>
</gene>
<reference evidence="3" key="1">
    <citation type="submission" date="2016-10" db="EMBL/GenBank/DDBJ databases">
        <authorList>
            <person name="Varghese N."/>
            <person name="Submissions S."/>
        </authorList>
    </citation>
    <scope>NUCLEOTIDE SEQUENCE [LARGE SCALE GENOMIC DNA]</scope>
    <source>
        <strain evidence="3">DSM 17616</strain>
    </source>
</reference>
<organism evidence="2 3">
    <name type="scientific">Rheinheimera pacifica</name>
    <dbReference type="NCBI Taxonomy" id="173990"/>
    <lineage>
        <taxon>Bacteria</taxon>
        <taxon>Pseudomonadati</taxon>
        <taxon>Pseudomonadota</taxon>
        <taxon>Gammaproteobacteria</taxon>
        <taxon>Chromatiales</taxon>
        <taxon>Chromatiaceae</taxon>
        <taxon>Rheinheimera</taxon>
    </lineage>
</organism>
<proteinExistence type="predicted"/>
<evidence type="ECO:0000256" key="1">
    <source>
        <dbReference type="SAM" id="Phobius"/>
    </source>
</evidence>
<dbReference type="Proteomes" id="UP000199371">
    <property type="component" value="Unassembled WGS sequence"/>
</dbReference>
<dbReference type="RefSeq" id="WP_177172206.1">
    <property type="nucleotide sequence ID" value="NZ_FNXF01000006.1"/>
</dbReference>
<feature type="transmembrane region" description="Helical" evidence="1">
    <location>
        <begin position="72"/>
        <end position="93"/>
    </location>
</feature>
<dbReference type="PANTHER" id="PTHR34703">
    <property type="entry name" value="ANTIPORTER SUBUNIT MNHG2-RELATED"/>
    <property type="match status" value="1"/>
</dbReference>
<feature type="transmembrane region" description="Helical" evidence="1">
    <location>
        <begin position="12"/>
        <end position="35"/>
    </location>
</feature>
<name>A0A1H6LLR2_9GAMM</name>
<evidence type="ECO:0000313" key="2">
    <source>
        <dbReference type="EMBL" id="SEH89501.1"/>
    </source>
</evidence>
<dbReference type="EMBL" id="FNXF01000006">
    <property type="protein sequence ID" value="SEH89501.1"/>
    <property type="molecule type" value="Genomic_DNA"/>
</dbReference>
<dbReference type="GO" id="GO:0015385">
    <property type="term" value="F:sodium:proton antiporter activity"/>
    <property type="evidence" value="ECO:0007669"/>
    <property type="project" value="TreeGrafter"/>
</dbReference>
<dbReference type="STRING" id="173990.SAMN05660691_02020"/>
<keyword evidence="1" id="KW-0472">Membrane</keyword>
<accession>A0A1H6LLR2</accession>
<dbReference type="AlphaFoldDB" id="A0A1H6LLR2"/>
<dbReference type="Pfam" id="PF03334">
    <property type="entry name" value="PhaG_MnhG_YufB"/>
    <property type="match status" value="1"/>
</dbReference>
<keyword evidence="1" id="KW-0812">Transmembrane</keyword>
<dbReference type="InterPro" id="IPR005133">
    <property type="entry name" value="PhaG_MnhG_YufB"/>
</dbReference>
<keyword evidence="3" id="KW-1185">Reference proteome</keyword>
<sequence>MIDSTGQLSTLSMVLSSLLLMVGLFFFIAGSIGMLRFPDSFSRLHAVTKADSLGLGSIVAGLMFYGELWQNLLLLLIWLLVLASGSVSCQLLARFAKTQQDKT</sequence>
<keyword evidence="1" id="KW-1133">Transmembrane helix</keyword>
<protein>
    <submittedName>
        <fullName evidence="2">Multicomponent Na+:H+ antiporter subunit G</fullName>
    </submittedName>
</protein>
<evidence type="ECO:0000313" key="3">
    <source>
        <dbReference type="Proteomes" id="UP000199371"/>
    </source>
</evidence>